<name>A0ABQ7GN20_DUNSA</name>
<dbReference type="Proteomes" id="UP000815325">
    <property type="component" value="Unassembled WGS sequence"/>
</dbReference>
<feature type="transmembrane region" description="Helical" evidence="1">
    <location>
        <begin position="199"/>
        <end position="217"/>
    </location>
</feature>
<organism evidence="2 3">
    <name type="scientific">Dunaliella salina</name>
    <name type="common">Green alga</name>
    <name type="synonym">Protococcus salinus</name>
    <dbReference type="NCBI Taxonomy" id="3046"/>
    <lineage>
        <taxon>Eukaryota</taxon>
        <taxon>Viridiplantae</taxon>
        <taxon>Chlorophyta</taxon>
        <taxon>core chlorophytes</taxon>
        <taxon>Chlorophyceae</taxon>
        <taxon>CS clade</taxon>
        <taxon>Chlamydomonadales</taxon>
        <taxon>Dunaliellaceae</taxon>
        <taxon>Dunaliella</taxon>
    </lineage>
</organism>
<evidence type="ECO:0000313" key="2">
    <source>
        <dbReference type="EMBL" id="KAF5836005.1"/>
    </source>
</evidence>
<dbReference type="PANTHER" id="PTHR36009:SF3">
    <property type="entry name" value="TRANSMEMBRANE PROTEIN"/>
    <property type="match status" value="1"/>
</dbReference>
<feature type="transmembrane region" description="Helical" evidence="1">
    <location>
        <begin position="78"/>
        <end position="98"/>
    </location>
</feature>
<dbReference type="PANTHER" id="PTHR36009">
    <property type="match status" value="1"/>
</dbReference>
<evidence type="ECO:0000313" key="3">
    <source>
        <dbReference type="Proteomes" id="UP000815325"/>
    </source>
</evidence>
<dbReference type="EMBL" id="MU069679">
    <property type="protein sequence ID" value="KAF5836005.1"/>
    <property type="molecule type" value="Genomic_DNA"/>
</dbReference>
<protein>
    <recommendedName>
        <fullName evidence="4">DUF2834 domain-containing protein</fullName>
    </recommendedName>
</protein>
<evidence type="ECO:0008006" key="4">
    <source>
        <dbReference type="Google" id="ProtNLM"/>
    </source>
</evidence>
<keyword evidence="3" id="KW-1185">Reference proteome</keyword>
<reference evidence="2" key="1">
    <citation type="submission" date="2017-08" db="EMBL/GenBank/DDBJ databases">
        <authorList>
            <person name="Polle J.E."/>
            <person name="Barry K."/>
            <person name="Cushman J."/>
            <person name="Schmutz J."/>
            <person name="Tran D."/>
            <person name="Hathwaick L.T."/>
            <person name="Yim W.C."/>
            <person name="Jenkins J."/>
            <person name="Mckie-Krisberg Z.M."/>
            <person name="Prochnik S."/>
            <person name="Lindquist E."/>
            <person name="Dockter R.B."/>
            <person name="Adam C."/>
            <person name="Molina H."/>
            <person name="Bunkerborg J."/>
            <person name="Jin E."/>
            <person name="Buchheim M."/>
            <person name="Magnuson J."/>
        </authorList>
    </citation>
    <scope>NUCLEOTIDE SEQUENCE</scope>
    <source>
        <strain evidence="2">CCAP 19/18</strain>
    </source>
</reference>
<keyword evidence="1" id="KW-1133">Transmembrane helix</keyword>
<accession>A0ABQ7GN20</accession>
<keyword evidence="1" id="KW-0472">Membrane</keyword>
<feature type="transmembrane region" description="Helical" evidence="1">
    <location>
        <begin position="46"/>
        <end position="66"/>
    </location>
</feature>
<gene>
    <name evidence="2" type="ORF">DUNSADRAFT_6575</name>
</gene>
<evidence type="ECO:0000256" key="1">
    <source>
        <dbReference type="SAM" id="Phobius"/>
    </source>
</evidence>
<keyword evidence="1" id="KW-0812">Transmembrane</keyword>
<feature type="transmembrane region" description="Helical" evidence="1">
    <location>
        <begin position="165"/>
        <end position="184"/>
    </location>
</feature>
<proteinExistence type="predicted"/>
<comment type="caution">
    <text evidence="2">The sequence shown here is derived from an EMBL/GenBank/DDBJ whole genome shotgun (WGS) entry which is preliminary data.</text>
</comment>
<sequence length="225" mass="24972">MTALWIGLTVYGFVLSPNQTPTRDLIFIKLLVGIREPGEDFVVNQVYTALFNIMGIWPAVYASLLVPAGRSENKLPAWPFLTGSFGFGVFALLPYFAFWRPIKNQKLPPPKEELEGWNKLFMKGAETPVLPALLIAGASAMLYLAATAGPASWAEYGRLLDESRLVHVTTLDFLCLTAFAPFWMLNDAEARGWEQRSKLLPILSVLPAVGPAIYLLLRPKTDMSK</sequence>
<feature type="transmembrane region" description="Helical" evidence="1">
    <location>
        <begin position="129"/>
        <end position="153"/>
    </location>
</feature>